<gene>
    <name evidence="2" type="ORF">BOKJ2_LOCUS3711</name>
</gene>
<proteinExistence type="predicted"/>
<dbReference type="Proteomes" id="UP000783686">
    <property type="component" value="Unassembled WGS sequence"/>
</dbReference>
<feature type="transmembrane region" description="Helical" evidence="1">
    <location>
        <begin position="129"/>
        <end position="153"/>
    </location>
</feature>
<evidence type="ECO:0000256" key="1">
    <source>
        <dbReference type="SAM" id="Phobius"/>
    </source>
</evidence>
<keyword evidence="1" id="KW-0812">Transmembrane</keyword>
<keyword evidence="3" id="KW-1185">Reference proteome</keyword>
<dbReference type="Proteomes" id="UP000614601">
    <property type="component" value="Unassembled WGS sequence"/>
</dbReference>
<evidence type="ECO:0000313" key="2">
    <source>
        <dbReference type="EMBL" id="CAD5211472.1"/>
    </source>
</evidence>
<feature type="transmembrane region" description="Helical" evidence="1">
    <location>
        <begin position="31"/>
        <end position="54"/>
    </location>
</feature>
<accession>A0A811K824</accession>
<dbReference type="EMBL" id="CAJFCW020000002">
    <property type="protein sequence ID" value="CAG9093560.1"/>
    <property type="molecule type" value="Genomic_DNA"/>
</dbReference>
<dbReference type="AlphaFoldDB" id="A0A811K824"/>
<reference evidence="2" key="1">
    <citation type="submission" date="2020-09" db="EMBL/GenBank/DDBJ databases">
        <authorList>
            <person name="Kikuchi T."/>
        </authorList>
    </citation>
    <scope>NUCLEOTIDE SEQUENCE</scope>
    <source>
        <strain evidence="2">SH1</strain>
    </source>
</reference>
<feature type="transmembrane region" description="Helical" evidence="1">
    <location>
        <begin position="60"/>
        <end position="81"/>
    </location>
</feature>
<sequence length="196" mass="23114">MKAVDFHKYRFKVSNIFKTLLPTLNKGFRSYGVCLIEFGTFIVFGIYCGGYFYNQDYHEGMYSIVVSVIYITGVWIHVLGVHYNSRHLLLIHCYTCFLLSIYQLFLLISIVLLELYFNLLLQQPHIRRIFLLTGMQMTCSIVLGLIFGMSSYIRAREVRDFKMFRKRILFTLTTFDAYLTSSMNHNLPKYAVRYAH</sequence>
<comment type="caution">
    <text evidence="2">The sequence shown here is derived from an EMBL/GenBank/DDBJ whole genome shotgun (WGS) entry which is preliminary data.</text>
</comment>
<dbReference type="OrthoDB" id="10375158at2759"/>
<name>A0A811K824_9BILA</name>
<protein>
    <submittedName>
        <fullName evidence="2">Uncharacterized protein</fullName>
    </submittedName>
</protein>
<feature type="transmembrane region" description="Helical" evidence="1">
    <location>
        <begin position="93"/>
        <end position="117"/>
    </location>
</feature>
<keyword evidence="1" id="KW-0472">Membrane</keyword>
<dbReference type="EMBL" id="CAJFDH010000002">
    <property type="protein sequence ID" value="CAD5211472.1"/>
    <property type="molecule type" value="Genomic_DNA"/>
</dbReference>
<organism evidence="2 3">
    <name type="scientific">Bursaphelenchus okinawaensis</name>
    <dbReference type="NCBI Taxonomy" id="465554"/>
    <lineage>
        <taxon>Eukaryota</taxon>
        <taxon>Metazoa</taxon>
        <taxon>Ecdysozoa</taxon>
        <taxon>Nematoda</taxon>
        <taxon>Chromadorea</taxon>
        <taxon>Rhabditida</taxon>
        <taxon>Tylenchina</taxon>
        <taxon>Tylenchomorpha</taxon>
        <taxon>Aphelenchoidea</taxon>
        <taxon>Aphelenchoididae</taxon>
        <taxon>Bursaphelenchus</taxon>
    </lineage>
</organism>
<keyword evidence="1" id="KW-1133">Transmembrane helix</keyword>
<evidence type="ECO:0000313" key="3">
    <source>
        <dbReference type="Proteomes" id="UP000614601"/>
    </source>
</evidence>